<reference evidence="1 2" key="1">
    <citation type="submission" date="2018-11" db="EMBL/GenBank/DDBJ databases">
        <authorList>
            <consortium name="Pathogen Informatics"/>
        </authorList>
    </citation>
    <scope>NUCLEOTIDE SEQUENCE [LARGE SCALE GENOMIC DNA]</scope>
</reference>
<dbReference type="PANTHER" id="PTHR23227:SF67">
    <property type="entry name" value="CRANIOFACIAL DEVELOPMENT PROTEIN 2-LIKE"/>
    <property type="match status" value="1"/>
</dbReference>
<dbReference type="EMBL" id="UZAH01002648">
    <property type="protein sequence ID" value="VDO22667.1"/>
    <property type="molecule type" value="Genomic_DNA"/>
</dbReference>
<evidence type="ECO:0000313" key="2">
    <source>
        <dbReference type="Proteomes" id="UP000050761"/>
    </source>
</evidence>
<keyword evidence="2" id="KW-1185">Reference proteome</keyword>
<accession>A0A183F774</accession>
<sequence length="325" mass="36958">MKIVVAAKEQLYHLFSAYAPQTGCSDQAKDEFWSLLDEKAAKVPSKDVIIVAGDLNGHVGTTKDGYIRHGGFGYGSRNADDFVLVKDRNRSLATDAKIVPYETVAPEHRLLNCTLKIPLQGRSKSSDVVHRESSVTIIDETWKKVADAIRQAARLELGITVPGRRKVEKQTWLWTDDVKVKVREVKSLHHVFLSDKTADNWRNNQCGFVAGCGTVDAIRLLTEKHREKQKPVPIVFLDLEKAFDRVKWYGTSELTLYGAECWPATKEVEMRFSLMETMMLRWTAGVTRMDRIRNDAIQQKFGVAPIADKMREARLRWYGHVLRGK</sequence>
<dbReference type="SUPFAM" id="SSF56219">
    <property type="entry name" value="DNase I-like"/>
    <property type="match status" value="1"/>
</dbReference>
<dbReference type="OrthoDB" id="418748at2759"/>
<evidence type="ECO:0000313" key="3">
    <source>
        <dbReference type="WBParaSite" id="HPBE_0000201601-mRNA-1"/>
    </source>
</evidence>
<evidence type="ECO:0000313" key="1">
    <source>
        <dbReference type="EMBL" id="VDO22667.1"/>
    </source>
</evidence>
<dbReference type="WBParaSite" id="HPBE_0000201601-mRNA-1">
    <property type="protein sequence ID" value="HPBE_0000201601-mRNA-1"/>
    <property type="gene ID" value="HPBE_0000201601"/>
</dbReference>
<organism evidence="2 3">
    <name type="scientific">Heligmosomoides polygyrus</name>
    <name type="common">Parasitic roundworm</name>
    <dbReference type="NCBI Taxonomy" id="6339"/>
    <lineage>
        <taxon>Eukaryota</taxon>
        <taxon>Metazoa</taxon>
        <taxon>Ecdysozoa</taxon>
        <taxon>Nematoda</taxon>
        <taxon>Chromadorea</taxon>
        <taxon>Rhabditida</taxon>
        <taxon>Rhabditina</taxon>
        <taxon>Rhabditomorpha</taxon>
        <taxon>Strongyloidea</taxon>
        <taxon>Heligmosomidae</taxon>
        <taxon>Heligmosomoides</taxon>
    </lineage>
</organism>
<dbReference type="AlphaFoldDB" id="A0A183F774"/>
<dbReference type="InterPro" id="IPR036691">
    <property type="entry name" value="Endo/exonu/phosph_ase_sf"/>
</dbReference>
<dbReference type="PANTHER" id="PTHR23227">
    <property type="entry name" value="BUCENTAUR RELATED"/>
    <property type="match status" value="1"/>
</dbReference>
<name>A0A183F774_HELPZ</name>
<accession>A0A3P7UKX7</accession>
<dbReference type="InterPro" id="IPR027124">
    <property type="entry name" value="Swc5/CFDP1/2"/>
</dbReference>
<protein>
    <submittedName>
        <fullName evidence="3">Reverse transcriptase domain-containing protein</fullName>
    </submittedName>
</protein>
<gene>
    <name evidence="1" type="ORF">HPBE_LOCUS2017</name>
</gene>
<dbReference type="Proteomes" id="UP000050761">
    <property type="component" value="Unassembled WGS sequence"/>
</dbReference>
<dbReference type="Gene3D" id="3.60.10.10">
    <property type="entry name" value="Endonuclease/exonuclease/phosphatase"/>
    <property type="match status" value="1"/>
</dbReference>
<proteinExistence type="predicted"/>
<reference evidence="3" key="2">
    <citation type="submission" date="2019-09" db="UniProtKB">
        <authorList>
            <consortium name="WormBaseParasite"/>
        </authorList>
    </citation>
    <scope>IDENTIFICATION</scope>
</reference>